<dbReference type="Proteomes" id="UP000244005">
    <property type="component" value="Unassembled WGS sequence"/>
</dbReference>
<name>A0A2R6X438_MARPO</name>
<sequence length="99" mass="11684">MERRHKSDLRSSCLPSCLPARSLADYDNRRERERVRRSVLQRHHLGPIYASARLFSRQVKLKHELSKDLLLFSKLRLALRCRGLAWGSWIWHCLGFIAS</sequence>
<gene>
    <name evidence="1" type="ORF">MARPO_0037s0035</name>
</gene>
<accession>A0A2R6X438</accession>
<dbReference type="EMBL" id="KZ772709">
    <property type="protein sequence ID" value="PTQ40852.1"/>
    <property type="molecule type" value="Genomic_DNA"/>
</dbReference>
<organism evidence="1 2">
    <name type="scientific">Marchantia polymorpha</name>
    <name type="common">Common liverwort</name>
    <name type="synonym">Marchantia aquatica</name>
    <dbReference type="NCBI Taxonomy" id="3197"/>
    <lineage>
        <taxon>Eukaryota</taxon>
        <taxon>Viridiplantae</taxon>
        <taxon>Streptophyta</taxon>
        <taxon>Embryophyta</taxon>
        <taxon>Marchantiophyta</taxon>
        <taxon>Marchantiopsida</taxon>
        <taxon>Marchantiidae</taxon>
        <taxon>Marchantiales</taxon>
        <taxon>Marchantiaceae</taxon>
        <taxon>Marchantia</taxon>
    </lineage>
</organism>
<proteinExistence type="predicted"/>
<reference evidence="2" key="1">
    <citation type="journal article" date="2017" name="Cell">
        <title>Insights into land plant evolution garnered from the Marchantia polymorpha genome.</title>
        <authorList>
            <person name="Bowman J.L."/>
            <person name="Kohchi T."/>
            <person name="Yamato K.T."/>
            <person name="Jenkins J."/>
            <person name="Shu S."/>
            <person name="Ishizaki K."/>
            <person name="Yamaoka S."/>
            <person name="Nishihama R."/>
            <person name="Nakamura Y."/>
            <person name="Berger F."/>
            <person name="Adam C."/>
            <person name="Aki S.S."/>
            <person name="Althoff F."/>
            <person name="Araki T."/>
            <person name="Arteaga-Vazquez M.A."/>
            <person name="Balasubrmanian S."/>
            <person name="Barry K."/>
            <person name="Bauer D."/>
            <person name="Boehm C.R."/>
            <person name="Briginshaw L."/>
            <person name="Caballero-Perez J."/>
            <person name="Catarino B."/>
            <person name="Chen F."/>
            <person name="Chiyoda S."/>
            <person name="Chovatia M."/>
            <person name="Davies K.M."/>
            <person name="Delmans M."/>
            <person name="Demura T."/>
            <person name="Dierschke T."/>
            <person name="Dolan L."/>
            <person name="Dorantes-Acosta A.E."/>
            <person name="Eklund D.M."/>
            <person name="Florent S.N."/>
            <person name="Flores-Sandoval E."/>
            <person name="Fujiyama A."/>
            <person name="Fukuzawa H."/>
            <person name="Galik B."/>
            <person name="Grimanelli D."/>
            <person name="Grimwood J."/>
            <person name="Grossniklaus U."/>
            <person name="Hamada T."/>
            <person name="Haseloff J."/>
            <person name="Hetherington A.J."/>
            <person name="Higo A."/>
            <person name="Hirakawa Y."/>
            <person name="Hundley H.N."/>
            <person name="Ikeda Y."/>
            <person name="Inoue K."/>
            <person name="Inoue S.I."/>
            <person name="Ishida S."/>
            <person name="Jia Q."/>
            <person name="Kakita M."/>
            <person name="Kanazawa T."/>
            <person name="Kawai Y."/>
            <person name="Kawashima T."/>
            <person name="Kennedy M."/>
            <person name="Kinose K."/>
            <person name="Kinoshita T."/>
            <person name="Kohara Y."/>
            <person name="Koide E."/>
            <person name="Komatsu K."/>
            <person name="Kopischke S."/>
            <person name="Kubo M."/>
            <person name="Kyozuka J."/>
            <person name="Lagercrantz U."/>
            <person name="Lin S.S."/>
            <person name="Lindquist E."/>
            <person name="Lipzen A.M."/>
            <person name="Lu C.W."/>
            <person name="De Luna E."/>
            <person name="Martienssen R.A."/>
            <person name="Minamino N."/>
            <person name="Mizutani M."/>
            <person name="Mizutani M."/>
            <person name="Mochizuki N."/>
            <person name="Monte I."/>
            <person name="Mosher R."/>
            <person name="Nagasaki H."/>
            <person name="Nakagami H."/>
            <person name="Naramoto S."/>
            <person name="Nishitani K."/>
            <person name="Ohtani M."/>
            <person name="Okamoto T."/>
            <person name="Okumura M."/>
            <person name="Phillips J."/>
            <person name="Pollak B."/>
            <person name="Reinders A."/>
            <person name="Rovekamp M."/>
            <person name="Sano R."/>
            <person name="Sawa S."/>
            <person name="Schmid M.W."/>
            <person name="Shirakawa M."/>
            <person name="Solano R."/>
            <person name="Spunde A."/>
            <person name="Suetsugu N."/>
            <person name="Sugano S."/>
            <person name="Sugiyama A."/>
            <person name="Sun R."/>
            <person name="Suzuki Y."/>
            <person name="Takenaka M."/>
            <person name="Takezawa D."/>
            <person name="Tomogane H."/>
            <person name="Tsuzuki M."/>
            <person name="Ueda T."/>
            <person name="Umeda M."/>
            <person name="Ward J.M."/>
            <person name="Watanabe Y."/>
            <person name="Yazaki K."/>
            <person name="Yokoyama R."/>
            <person name="Yoshitake Y."/>
            <person name="Yotsui I."/>
            <person name="Zachgo S."/>
            <person name="Schmutz J."/>
        </authorList>
    </citation>
    <scope>NUCLEOTIDE SEQUENCE [LARGE SCALE GENOMIC DNA]</scope>
    <source>
        <strain evidence="2">Tak-1</strain>
    </source>
</reference>
<dbReference type="Gramene" id="Mp3g11620.1">
    <property type="protein sequence ID" value="Mp3g11620.1.cds"/>
    <property type="gene ID" value="Mp3g11620"/>
</dbReference>
<evidence type="ECO:0000313" key="1">
    <source>
        <dbReference type="EMBL" id="PTQ40852.1"/>
    </source>
</evidence>
<keyword evidence="2" id="KW-1185">Reference proteome</keyword>
<evidence type="ECO:0000313" key="2">
    <source>
        <dbReference type="Proteomes" id="UP000244005"/>
    </source>
</evidence>
<protein>
    <submittedName>
        <fullName evidence="1">Uncharacterized protein</fullName>
    </submittedName>
</protein>
<dbReference type="AlphaFoldDB" id="A0A2R6X438"/>